<sequence>MKRGRLPLKVILRDLWMMMVTEIAQEARFKRQIWRLQLKVILRDIWMIMVASRRLQKIHEVHACDDLQERDLDMDGAWYKELWCGMPALDLLQVFLVKES</sequence>
<proteinExistence type="predicted"/>
<accession>A0ABQ8IHN0</accession>
<dbReference type="EMBL" id="JAFEMO010000002">
    <property type="protein sequence ID" value="KAH7576008.1"/>
    <property type="molecule type" value="Genomic_DNA"/>
</dbReference>
<reference evidence="1 2" key="1">
    <citation type="submission" date="2021-02" db="EMBL/GenBank/DDBJ databases">
        <title>Plant Genome Project.</title>
        <authorList>
            <person name="Zhang R.-G."/>
        </authorList>
    </citation>
    <scope>NUCLEOTIDE SEQUENCE [LARGE SCALE GENOMIC DNA]</scope>
    <source>
        <tissue evidence="1">Leaves</tissue>
    </source>
</reference>
<evidence type="ECO:0000313" key="1">
    <source>
        <dbReference type="EMBL" id="KAH7576008.1"/>
    </source>
</evidence>
<name>A0ABQ8IHN0_9ROSI</name>
<organism evidence="1 2">
    <name type="scientific">Xanthoceras sorbifolium</name>
    <dbReference type="NCBI Taxonomy" id="99658"/>
    <lineage>
        <taxon>Eukaryota</taxon>
        <taxon>Viridiplantae</taxon>
        <taxon>Streptophyta</taxon>
        <taxon>Embryophyta</taxon>
        <taxon>Tracheophyta</taxon>
        <taxon>Spermatophyta</taxon>
        <taxon>Magnoliopsida</taxon>
        <taxon>eudicotyledons</taxon>
        <taxon>Gunneridae</taxon>
        <taxon>Pentapetalae</taxon>
        <taxon>rosids</taxon>
        <taxon>malvids</taxon>
        <taxon>Sapindales</taxon>
        <taxon>Sapindaceae</taxon>
        <taxon>Xanthoceroideae</taxon>
        <taxon>Xanthoceras</taxon>
    </lineage>
</organism>
<dbReference type="Proteomes" id="UP000827721">
    <property type="component" value="Unassembled WGS sequence"/>
</dbReference>
<comment type="caution">
    <text evidence="1">The sequence shown here is derived from an EMBL/GenBank/DDBJ whole genome shotgun (WGS) entry which is preliminary data.</text>
</comment>
<keyword evidence="2" id="KW-1185">Reference proteome</keyword>
<protein>
    <submittedName>
        <fullName evidence="1">Uncharacterized protein</fullName>
    </submittedName>
</protein>
<evidence type="ECO:0000313" key="2">
    <source>
        <dbReference type="Proteomes" id="UP000827721"/>
    </source>
</evidence>
<gene>
    <name evidence="1" type="ORF">JRO89_XS02G0275200</name>
</gene>